<dbReference type="STRING" id="1108812.AWC16_22030"/>
<feature type="domain" description="Thiolase C-terminal" evidence="8">
    <location>
        <begin position="249"/>
        <end position="368"/>
    </location>
</feature>
<dbReference type="SUPFAM" id="SSF53901">
    <property type="entry name" value="Thiolase-like"/>
    <property type="match status" value="2"/>
</dbReference>
<dbReference type="InterPro" id="IPR020613">
    <property type="entry name" value="Thiolase_CS"/>
</dbReference>
<name>A0A1X1Y7Y1_9MYCO</name>
<keyword evidence="2" id="KW-0813">Transport</keyword>
<evidence type="ECO:0000256" key="5">
    <source>
        <dbReference type="ARBA" id="ARBA00023121"/>
    </source>
</evidence>
<dbReference type="GO" id="GO:0006869">
    <property type="term" value="P:lipid transport"/>
    <property type="evidence" value="ECO:0007669"/>
    <property type="project" value="UniProtKB-KW"/>
</dbReference>
<accession>A0A1X1Y7Y1</accession>
<dbReference type="Gene3D" id="3.40.47.10">
    <property type="match status" value="1"/>
</dbReference>
<evidence type="ECO:0000259" key="8">
    <source>
        <dbReference type="Pfam" id="PF22691"/>
    </source>
</evidence>
<keyword evidence="10" id="KW-1185">Reference proteome</keyword>
<evidence type="ECO:0000259" key="7">
    <source>
        <dbReference type="Pfam" id="PF00108"/>
    </source>
</evidence>
<evidence type="ECO:0000256" key="4">
    <source>
        <dbReference type="ARBA" id="ARBA00023055"/>
    </source>
</evidence>
<dbReference type="PROSITE" id="PS00737">
    <property type="entry name" value="THIOLASE_2"/>
    <property type="match status" value="1"/>
</dbReference>
<dbReference type="OrthoDB" id="9785768at2"/>
<reference evidence="9 10" key="1">
    <citation type="submission" date="2016-01" db="EMBL/GenBank/DDBJ databases">
        <title>The new phylogeny of the genus Mycobacterium.</title>
        <authorList>
            <person name="Tarcisio F."/>
            <person name="Conor M."/>
            <person name="Antonella G."/>
            <person name="Elisabetta G."/>
            <person name="Giulia F.S."/>
            <person name="Sara T."/>
            <person name="Anna F."/>
            <person name="Clotilde B."/>
            <person name="Roberto B."/>
            <person name="Veronica D.S."/>
            <person name="Fabio R."/>
            <person name="Monica P."/>
            <person name="Olivier J."/>
            <person name="Enrico T."/>
            <person name="Nicola S."/>
        </authorList>
    </citation>
    <scope>NUCLEOTIDE SEQUENCE [LARGE SCALE GENOMIC DNA]</scope>
    <source>
        <strain evidence="9 10">DSM 45394</strain>
    </source>
</reference>
<protein>
    <recommendedName>
        <fullName evidence="1">propanoyl-CoA C-acyltransferase</fullName>
        <ecNumber evidence="1">2.3.1.176</ecNumber>
    </recommendedName>
    <alternativeName>
        <fullName evidence="6">Propanoyl-CoA C-acyltransferase</fullName>
    </alternativeName>
</protein>
<proteinExistence type="predicted"/>
<comment type="caution">
    <text evidence="9">The sequence shown here is derived from an EMBL/GenBank/DDBJ whole genome shotgun (WGS) entry which is preliminary data.</text>
</comment>
<dbReference type="Pfam" id="PF00108">
    <property type="entry name" value="Thiolase_N"/>
    <property type="match status" value="1"/>
</dbReference>
<feature type="domain" description="Thiolase N-terminal" evidence="7">
    <location>
        <begin position="21"/>
        <end position="175"/>
    </location>
</feature>
<dbReference type="PANTHER" id="PTHR42870">
    <property type="entry name" value="ACETYL-COA C-ACETYLTRANSFERASE"/>
    <property type="match status" value="1"/>
</dbReference>
<dbReference type="Pfam" id="PF22691">
    <property type="entry name" value="Thiolase_C_1"/>
    <property type="match status" value="1"/>
</dbReference>
<keyword evidence="4" id="KW-0445">Lipid transport</keyword>
<dbReference type="InterPro" id="IPR020616">
    <property type="entry name" value="Thiolase_N"/>
</dbReference>
<keyword evidence="5" id="KW-0446">Lipid-binding</keyword>
<dbReference type="Proteomes" id="UP000193866">
    <property type="component" value="Unassembled WGS sequence"/>
</dbReference>
<organism evidence="9 10">
    <name type="scientific">Mycolicibacter longobardus</name>
    <dbReference type="NCBI Taxonomy" id="1108812"/>
    <lineage>
        <taxon>Bacteria</taxon>
        <taxon>Bacillati</taxon>
        <taxon>Actinomycetota</taxon>
        <taxon>Actinomycetes</taxon>
        <taxon>Mycobacteriales</taxon>
        <taxon>Mycobacteriaceae</taxon>
        <taxon>Mycolicibacter</taxon>
    </lineage>
</organism>
<dbReference type="EMBL" id="LQPG01000053">
    <property type="protein sequence ID" value="ORW07169.1"/>
    <property type="molecule type" value="Genomic_DNA"/>
</dbReference>
<dbReference type="EC" id="2.3.1.176" evidence="1"/>
<dbReference type="InterPro" id="IPR016039">
    <property type="entry name" value="Thiolase-like"/>
</dbReference>
<sequence length="377" mass="38867">MNGLRDVWVIGVGLHPYQKPSSVPYTELGVTAVRAALADAGVRWPDVQTAYTGTATTSMALSRLMYRHLGATGIPMMQVENASASGSSAFRQACLDVAGGAHDVAIAVGVDKPLNPTSPQRAAGLEDLVGNRVLPVTHFALLASRYLHDSGAGIEDLAAVAVKNSRNASLNPYAQRPEPRTLDEVLAPPFISGVLTRLQCCPIGEGAAAAIVASERAIETLGVDRDRAVRVASSALLSETCHGNRNFDAALTEEATAAALTQAGIRIGDVDLVELHDAFTVEELVYVEAMGLCAPGQAAAALRAGVFDIGGGVAVNASGGLLSMGHPIGPTGVGQIAELTTQLRGEAGARQHRGARIGLAHMVGVGAVCAVHVLIKD</sequence>
<dbReference type="RefSeq" id="WP_085266711.1">
    <property type="nucleotide sequence ID" value="NZ_JACKVG010000011.1"/>
</dbReference>
<dbReference type="CDD" id="cd00829">
    <property type="entry name" value="SCP-x_thiolase"/>
    <property type="match status" value="1"/>
</dbReference>
<dbReference type="InterPro" id="IPR055140">
    <property type="entry name" value="Thiolase_C_2"/>
</dbReference>
<evidence type="ECO:0000313" key="10">
    <source>
        <dbReference type="Proteomes" id="UP000193866"/>
    </source>
</evidence>
<evidence type="ECO:0000313" key="9">
    <source>
        <dbReference type="EMBL" id="ORW07169.1"/>
    </source>
</evidence>
<gene>
    <name evidence="9" type="ORF">AWC16_22030</name>
</gene>
<dbReference type="PIRSF" id="PIRSF000429">
    <property type="entry name" value="Ac-CoA_Ac_transf"/>
    <property type="match status" value="1"/>
</dbReference>
<dbReference type="AlphaFoldDB" id="A0A1X1Y7Y1"/>
<evidence type="ECO:0000256" key="6">
    <source>
        <dbReference type="ARBA" id="ARBA00032316"/>
    </source>
</evidence>
<evidence type="ECO:0000256" key="2">
    <source>
        <dbReference type="ARBA" id="ARBA00022448"/>
    </source>
</evidence>
<dbReference type="InterPro" id="IPR002155">
    <property type="entry name" value="Thiolase"/>
</dbReference>
<dbReference type="GO" id="GO:0016747">
    <property type="term" value="F:acyltransferase activity, transferring groups other than amino-acyl groups"/>
    <property type="evidence" value="ECO:0007669"/>
    <property type="project" value="InterPro"/>
</dbReference>
<dbReference type="PANTHER" id="PTHR42870:SF1">
    <property type="entry name" value="NON-SPECIFIC LIPID-TRANSFER PROTEIN-LIKE 2"/>
    <property type="match status" value="1"/>
</dbReference>
<evidence type="ECO:0000256" key="1">
    <source>
        <dbReference type="ARBA" id="ARBA00012352"/>
    </source>
</evidence>
<keyword evidence="3" id="KW-0808">Transferase</keyword>
<dbReference type="GO" id="GO:0008289">
    <property type="term" value="F:lipid binding"/>
    <property type="evidence" value="ECO:0007669"/>
    <property type="project" value="UniProtKB-KW"/>
</dbReference>
<evidence type="ECO:0000256" key="3">
    <source>
        <dbReference type="ARBA" id="ARBA00022679"/>
    </source>
</evidence>